<dbReference type="OrthoDB" id="9790252at2"/>
<dbReference type="RefSeq" id="WP_149351676.1">
    <property type="nucleotide sequence ID" value="NZ_VTRV01000010.1"/>
</dbReference>
<dbReference type="InterPro" id="IPR010982">
    <property type="entry name" value="Lambda_DNA-bd_dom_sf"/>
</dbReference>
<dbReference type="Proteomes" id="UP000323164">
    <property type="component" value="Unassembled WGS sequence"/>
</dbReference>
<dbReference type="Gene3D" id="1.10.260.40">
    <property type="entry name" value="lambda repressor-like DNA-binding domains"/>
    <property type="match status" value="1"/>
</dbReference>
<gene>
    <name evidence="2" type="ORF">FW784_01975</name>
</gene>
<dbReference type="InterPro" id="IPR025194">
    <property type="entry name" value="RodZ-like_C"/>
</dbReference>
<dbReference type="GO" id="GO:0003677">
    <property type="term" value="F:DNA binding"/>
    <property type="evidence" value="ECO:0007669"/>
    <property type="project" value="InterPro"/>
</dbReference>
<dbReference type="EMBL" id="VTRV01000010">
    <property type="protein sequence ID" value="TZF91396.1"/>
    <property type="molecule type" value="Genomic_DNA"/>
</dbReference>
<dbReference type="InterPro" id="IPR050400">
    <property type="entry name" value="Bact_Cytoskel_RodZ"/>
</dbReference>
<keyword evidence="3" id="KW-1185">Reference proteome</keyword>
<accession>A0A5D8ZA02</accession>
<dbReference type="Pfam" id="PF13413">
    <property type="entry name" value="HTH_25"/>
    <property type="match status" value="1"/>
</dbReference>
<sequence length="258" mass="27288">MTTTHSAGSAAGERLKRAREASGYDLSEASARMKLPVHALETLESGDWDRLGPPVFVRGHARSYARMLGICLDDEALPSPFTTTQIPSLVSHAHVPRYRYVAENLVRRAVYIVLTASLVVPVWLATRAHGDGATAVAPLDISPSQTSQVEPAVRTPMVASIASMPAATPAAAPVEIQFDGDSWVQLFDADGSIVEKGLMHAGQSRSVQSDAVSRLVLGNAAAVRLQVQGLPVDLAPYTRANVARFTLSSDGSLAPSAP</sequence>
<protein>
    <submittedName>
        <fullName evidence="2">Helix-turn-helix domain-containing protein</fullName>
    </submittedName>
</protein>
<evidence type="ECO:0000313" key="2">
    <source>
        <dbReference type="EMBL" id="TZF91396.1"/>
    </source>
</evidence>
<comment type="caution">
    <text evidence="2">The sequence shown here is derived from an EMBL/GenBank/DDBJ whole genome shotgun (WGS) entry which is preliminary data.</text>
</comment>
<organism evidence="2 3">
    <name type="scientific">Cognatilysobacter lacus</name>
    <dbReference type="NCBI Taxonomy" id="1643323"/>
    <lineage>
        <taxon>Bacteria</taxon>
        <taxon>Pseudomonadati</taxon>
        <taxon>Pseudomonadota</taxon>
        <taxon>Gammaproteobacteria</taxon>
        <taxon>Lysobacterales</taxon>
        <taxon>Lysobacteraceae</taxon>
        <taxon>Cognatilysobacter</taxon>
    </lineage>
</organism>
<dbReference type="PANTHER" id="PTHR34475:SF1">
    <property type="entry name" value="CYTOSKELETON PROTEIN RODZ"/>
    <property type="match status" value="1"/>
</dbReference>
<dbReference type="Pfam" id="PF13464">
    <property type="entry name" value="RodZ_C"/>
    <property type="match status" value="1"/>
</dbReference>
<evidence type="ECO:0000313" key="3">
    <source>
        <dbReference type="Proteomes" id="UP000323164"/>
    </source>
</evidence>
<name>A0A5D8ZA02_9GAMM</name>
<dbReference type="PANTHER" id="PTHR34475">
    <property type="match status" value="1"/>
</dbReference>
<reference evidence="2 3" key="1">
    <citation type="submission" date="2019-08" db="EMBL/GenBank/DDBJ databases">
        <title>Draft genome sequence of Lysobacter sp. UKS-15.</title>
        <authorList>
            <person name="Im W.-T."/>
        </authorList>
    </citation>
    <scope>NUCLEOTIDE SEQUENCE [LARGE SCALE GENOMIC DNA]</scope>
    <source>
        <strain evidence="2 3">UKS-15</strain>
    </source>
</reference>
<feature type="domain" description="Cytoskeleton protein RodZ-like C-terminal" evidence="1">
    <location>
        <begin position="176"/>
        <end position="246"/>
    </location>
</feature>
<evidence type="ECO:0000259" key="1">
    <source>
        <dbReference type="Pfam" id="PF13464"/>
    </source>
</evidence>
<dbReference type="AlphaFoldDB" id="A0A5D8ZA02"/>
<proteinExistence type="predicted"/>